<proteinExistence type="predicted"/>
<name>A0ACD5YJN0_AVESA</name>
<evidence type="ECO:0000313" key="1">
    <source>
        <dbReference type="EnsemblPlants" id="AVESA.00010b.r2.5DG0982690.1.CDS.1"/>
    </source>
</evidence>
<evidence type="ECO:0000313" key="2">
    <source>
        <dbReference type="Proteomes" id="UP001732700"/>
    </source>
</evidence>
<dbReference type="EnsemblPlants" id="AVESA.00010b.r2.5DG0982690.1">
    <property type="protein sequence ID" value="AVESA.00010b.r2.5DG0982690.1.CDS.1"/>
    <property type="gene ID" value="AVESA.00010b.r2.5DG0982690"/>
</dbReference>
<reference evidence="1" key="1">
    <citation type="submission" date="2021-05" db="EMBL/GenBank/DDBJ databases">
        <authorList>
            <person name="Scholz U."/>
            <person name="Mascher M."/>
            <person name="Fiebig A."/>
        </authorList>
    </citation>
    <scope>NUCLEOTIDE SEQUENCE [LARGE SCALE GENOMIC DNA]</scope>
</reference>
<keyword evidence="2" id="KW-1185">Reference proteome</keyword>
<sequence>MQHIEQFYKLWERLANINLDQHTPDDITWKLTRDGCYSAKSAYNMQYLGQVNSLMLNMVWKPWATPKCKTFAWLVLQNRVWTVDRLTRRGWPNCDRCKLCSQTQESASHLLFKCRYSMRVWNKLKDWLGLQDINTANWHHYRSVKEWWKEVIHKRGAQRKAMSSMAMLVSWEIWKERNARVSRNHSITVEMLVNKIKEEVSM</sequence>
<reference evidence="1" key="2">
    <citation type="submission" date="2025-09" db="UniProtKB">
        <authorList>
            <consortium name="EnsemblPlants"/>
        </authorList>
    </citation>
    <scope>IDENTIFICATION</scope>
</reference>
<protein>
    <submittedName>
        <fullName evidence="1">Uncharacterized protein</fullName>
    </submittedName>
</protein>
<dbReference type="Proteomes" id="UP001732700">
    <property type="component" value="Chromosome 5D"/>
</dbReference>
<accession>A0ACD5YJN0</accession>
<organism evidence="1 2">
    <name type="scientific">Avena sativa</name>
    <name type="common">Oat</name>
    <dbReference type="NCBI Taxonomy" id="4498"/>
    <lineage>
        <taxon>Eukaryota</taxon>
        <taxon>Viridiplantae</taxon>
        <taxon>Streptophyta</taxon>
        <taxon>Embryophyta</taxon>
        <taxon>Tracheophyta</taxon>
        <taxon>Spermatophyta</taxon>
        <taxon>Magnoliopsida</taxon>
        <taxon>Liliopsida</taxon>
        <taxon>Poales</taxon>
        <taxon>Poaceae</taxon>
        <taxon>BOP clade</taxon>
        <taxon>Pooideae</taxon>
        <taxon>Poodae</taxon>
        <taxon>Poeae</taxon>
        <taxon>Poeae Chloroplast Group 1 (Aveneae type)</taxon>
        <taxon>Aveninae</taxon>
        <taxon>Avena</taxon>
    </lineage>
</organism>